<evidence type="ECO:0000256" key="1">
    <source>
        <dbReference type="SAM" id="MobiDB-lite"/>
    </source>
</evidence>
<organism evidence="2 3">
    <name type="scientific">Shinella yambaruensis</name>
    <dbReference type="NCBI Taxonomy" id="415996"/>
    <lineage>
        <taxon>Bacteria</taxon>
        <taxon>Pseudomonadati</taxon>
        <taxon>Pseudomonadota</taxon>
        <taxon>Alphaproteobacteria</taxon>
        <taxon>Hyphomicrobiales</taxon>
        <taxon>Rhizobiaceae</taxon>
        <taxon>Shinella</taxon>
    </lineage>
</organism>
<comment type="caution">
    <text evidence="2">The sequence shown here is derived from an EMBL/GenBank/DDBJ whole genome shotgun (WGS) entry which is preliminary data.</text>
</comment>
<keyword evidence="3" id="KW-1185">Reference proteome</keyword>
<dbReference type="Proteomes" id="UP001156702">
    <property type="component" value="Unassembled WGS sequence"/>
</dbReference>
<reference evidence="3" key="1">
    <citation type="journal article" date="2019" name="Int. J. Syst. Evol. Microbiol.">
        <title>The Global Catalogue of Microorganisms (GCM) 10K type strain sequencing project: providing services to taxonomists for standard genome sequencing and annotation.</title>
        <authorList>
            <consortium name="The Broad Institute Genomics Platform"/>
            <consortium name="The Broad Institute Genome Sequencing Center for Infectious Disease"/>
            <person name="Wu L."/>
            <person name="Ma J."/>
        </authorList>
    </citation>
    <scope>NUCLEOTIDE SEQUENCE [LARGE SCALE GENOMIC DNA]</scope>
    <source>
        <strain evidence="3">NBRC 102122</strain>
    </source>
</reference>
<feature type="region of interest" description="Disordered" evidence="1">
    <location>
        <begin position="50"/>
        <end position="72"/>
    </location>
</feature>
<evidence type="ECO:0000313" key="3">
    <source>
        <dbReference type="Proteomes" id="UP001156702"/>
    </source>
</evidence>
<dbReference type="EMBL" id="BSOP01000061">
    <property type="protein sequence ID" value="GLR54896.1"/>
    <property type="molecule type" value="Genomic_DNA"/>
</dbReference>
<sequence>MSFIAEKNALENSNAGVCNPGIGLLITSTNLPSVMVGLDPTIYSRRCRMDPRVKPEDDGDGWALKPLRQRGL</sequence>
<protein>
    <submittedName>
        <fullName evidence="2">Uncharacterized protein</fullName>
    </submittedName>
</protein>
<gene>
    <name evidence="2" type="ORF">GCM10007923_61160</name>
</gene>
<proteinExistence type="predicted"/>
<name>A0ABQ5ZUZ6_9HYPH</name>
<accession>A0ABQ5ZUZ6</accession>
<evidence type="ECO:0000313" key="2">
    <source>
        <dbReference type="EMBL" id="GLR54896.1"/>
    </source>
</evidence>